<dbReference type="GO" id="GO:0005886">
    <property type="term" value="C:plasma membrane"/>
    <property type="evidence" value="ECO:0007669"/>
    <property type="project" value="UniProtKB-SubCell"/>
</dbReference>
<keyword evidence="4 9" id="KW-0812">Transmembrane</keyword>
<proteinExistence type="inferred from homology"/>
<comment type="caution">
    <text evidence="10">The sequence shown here is derived from an EMBL/GenBank/DDBJ whole genome shotgun (WGS) entry which is preliminary data.</text>
</comment>
<gene>
    <name evidence="10" type="ORF">DCK97_29065</name>
</gene>
<comment type="similarity">
    <text evidence="8">Belongs to the binding-protein-dependent transport system permease family. LivHM subfamily.</text>
</comment>
<evidence type="ECO:0000256" key="2">
    <source>
        <dbReference type="ARBA" id="ARBA00022448"/>
    </source>
</evidence>
<evidence type="ECO:0000256" key="5">
    <source>
        <dbReference type="ARBA" id="ARBA00022970"/>
    </source>
</evidence>
<evidence type="ECO:0000313" key="10">
    <source>
        <dbReference type="EMBL" id="HAE51470.1"/>
    </source>
</evidence>
<accession>A0A3B9IUM7</accession>
<feature type="transmembrane region" description="Helical" evidence="9">
    <location>
        <begin position="42"/>
        <end position="61"/>
    </location>
</feature>
<evidence type="ECO:0000256" key="1">
    <source>
        <dbReference type="ARBA" id="ARBA00004651"/>
    </source>
</evidence>
<dbReference type="EMBL" id="DMAI01000484">
    <property type="protein sequence ID" value="HAE51470.1"/>
    <property type="molecule type" value="Genomic_DNA"/>
</dbReference>
<dbReference type="Pfam" id="PF02653">
    <property type="entry name" value="BPD_transp_2"/>
    <property type="match status" value="1"/>
</dbReference>
<evidence type="ECO:0000256" key="7">
    <source>
        <dbReference type="ARBA" id="ARBA00023136"/>
    </source>
</evidence>
<dbReference type="InterPro" id="IPR001851">
    <property type="entry name" value="ABC_transp_permease"/>
</dbReference>
<protein>
    <submittedName>
        <fullName evidence="10">Branched-chain amino acid ABC transporter permease</fullName>
    </submittedName>
</protein>
<sequence length="295" mass="31391">MMELIGIPPQVLFGQLLLGLINGAFYAMLSLGLALIFGLLNIINFSHGAQYMMGAFVAWLVLQYAGIGYWAALIISPIIVGLFGVVLERLLIRRLYNLDHLYGLLLTFGLALVIEGFFRQLYGISGQPYAIPAALQGGTNLGFMFLPTYRAWILIASLAVCIATWAIIEKTRLGAYLRAATENPTMVQAFGINVPLLITLTYGFGVALAAFAGVMAAPAYQVSPLMGSNLIIIVFAVVVIGGMGSIMGAVVTGFGLGLLEGLTKVFYPEASSTVIFVVMAIVLLIKPAGLFGKAA</sequence>
<keyword evidence="2" id="KW-0813">Transport</keyword>
<dbReference type="Proteomes" id="UP000257706">
    <property type="component" value="Unassembled WGS sequence"/>
</dbReference>
<feature type="transmembrane region" description="Helical" evidence="9">
    <location>
        <begin position="266"/>
        <end position="285"/>
    </location>
</feature>
<dbReference type="GO" id="GO:0006865">
    <property type="term" value="P:amino acid transport"/>
    <property type="evidence" value="ECO:0007669"/>
    <property type="project" value="UniProtKB-KW"/>
</dbReference>
<evidence type="ECO:0000256" key="3">
    <source>
        <dbReference type="ARBA" id="ARBA00022475"/>
    </source>
</evidence>
<feature type="transmembrane region" description="Helical" evidence="9">
    <location>
        <begin position="67"/>
        <end position="87"/>
    </location>
</feature>
<dbReference type="PANTHER" id="PTHR11795:SF442">
    <property type="entry name" value="ABC TRANSPORTER ATP-BINDING PROTEIN"/>
    <property type="match status" value="1"/>
</dbReference>
<feature type="transmembrane region" description="Helical" evidence="9">
    <location>
        <begin position="230"/>
        <end position="259"/>
    </location>
</feature>
<feature type="transmembrane region" description="Helical" evidence="9">
    <location>
        <begin position="99"/>
        <end position="118"/>
    </location>
</feature>
<keyword evidence="7 9" id="KW-0472">Membrane</keyword>
<dbReference type="InterPro" id="IPR052157">
    <property type="entry name" value="BCAA_transport_permease"/>
</dbReference>
<feature type="transmembrane region" description="Helical" evidence="9">
    <location>
        <begin position="149"/>
        <end position="168"/>
    </location>
</feature>
<keyword evidence="3" id="KW-1003">Cell membrane</keyword>
<evidence type="ECO:0000256" key="4">
    <source>
        <dbReference type="ARBA" id="ARBA00022692"/>
    </source>
</evidence>
<keyword evidence="6 9" id="KW-1133">Transmembrane helix</keyword>
<dbReference type="CDD" id="cd06582">
    <property type="entry name" value="TM_PBP1_LivH_like"/>
    <property type="match status" value="1"/>
</dbReference>
<dbReference type="AlphaFoldDB" id="A0A3B9IUM7"/>
<reference evidence="10 11" key="1">
    <citation type="journal article" date="2018" name="Nat. Biotechnol.">
        <title>A standardized bacterial taxonomy based on genome phylogeny substantially revises the tree of life.</title>
        <authorList>
            <person name="Parks D.H."/>
            <person name="Chuvochina M."/>
            <person name="Waite D.W."/>
            <person name="Rinke C."/>
            <person name="Skarshewski A."/>
            <person name="Chaumeil P.A."/>
            <person name="Hugenholtz P."/>
        </authorList>
    </citation>
    <scope>NUCLEOTIDE SEQUENCE [LARGE SCALE GENOMIC DNA]</scope>
    <source>
        <strain evidence="10">UBA8739</strain>
    </source>
</reference>
<name>A0A3B9IUM7_9PROT</name>
<organism evidence="10 11">
    <name type="scientific">Tistrella mobilis</name>
    <dbReference type="NCBI Taxonomy" id="171437"/>
    <lineage>
        <taxon>Bacteria</taxon>
        <taxon>Pseudomonadati</taxon>
        <taxon>Pseudomonadota</taxon>
        <taxon>Alphaproteobacteria</taxon>
        <taxon>Geminicoccales</taxon>
        <taxon>Geminicoccaceae</taxon>
        <taxon>Tistrella</taxon>
    </lineage>
</organism>
<keyword evidence="5" id="KW-0029">Amino-acid transport</keyword>
<comment type="subcellular location">
    <subcellularLocation>
        <location evidence="1">Cell membrane</location>
        <topology evidence="1">Multi-pass membrane protein</topology>
    </subcellularLocation>
</comment>
<evidence type="ECO:0000256" key="8">
    <source>
        <dbReference type="ARBA" id="ARBA00037998"/>
    </source>
</evidence>
<evidence type="ECO:0000313" key="11">
    <source>
        <dbReference type="Proteomes" id="UP000257706"/>
    </source>
</evidence>
<dbReference type="GO" id="GO:0022857">
    <property type="term" value="F:transmembrane transporter activity"/>
    <property type="evidence" value="ECO:0007669"/>
    <property type="project" value="InterPro"/>
</dbReference>
<feature type="transmembrane region" description="Helical" evidence="9">
    <location>
        <begin position="189"/>
        <end position="218"/>
    </location>
</feature>
<dbReference type="PANTHER" id="PTHR11795">
    <property type="entry name" value="BRANCHED-CHAIN AMINO ACID TRANSPORT SYSTEM PERMEASE PROTEIN LIVH"/>
    <property type="match status" value="1"/>
</dbReference>
<evidence type="ECO:0000256" key="9">
    <source>
        <dbReference type="SAM" id="Phobius"/>
    </source>
</evidence>
<evidence type="ECO:0000256" key="6">
    <source>
        <dbReference type="ARBA" id="ARBA00022989"/>
    </source>
</evidence>
<feature type="transmembrane region" description="Helical" evidence="9">
    <location>
        <begin position="12"/>
        <end position="35"/>
    </location>
</feature>